<evidence type="ECO:0000256" key="2">
    <source>
        <dbReference type="SAM" id="Phobius"/>
    </source>
</evidence>
<dbReference type="Proteomes" id="UP000295781">
    <property type="component" value="Chromosome"/>
</dbReference>
<keyword evidence="2" id="KW-0812">Transmembrane</keyword>
<feature type="compositionally biased region" description="Low complexity" evidence="1">
    <location>
        <begin position="55"/>
        <end position="68"/>
    </location>
</feature>
<sequence length="319" mass="33485">MSGSGSQAGESGRNRPKTAATLAALGLVAATGLICGAVALRNPATVVAREHRRGVAPTAAAVAGTGSARGDDAPDPEPRATAAEPEAPPARTEPARAQATELENAEAAGIAALRALVERYPEDPPVVRALALAQGREKAFADALSTMKRLFEIAPEETGNDQVEQLILRIANGPPDVALTALDLMAKHMGSRGPDLLYEVVTGARFGDYPRDHASRLLHESSVRQLASPALIIADDLRRLSGCPTKAQLATARREGDVRALHYVKHWLTPHRCATNRRRTCIKCGSLHKDLRAAASAIEKRRNEKAAASASAPAASAAP</sequence>
<evidence type="ECO:0000313" key="4">
    <source>
        <dbReference type="Proteomes" id="UP000295781"/>
    </source>
</evidence>
<feature type="compositionally biased region" description="Basic and acidic residues" evidence="1">
    <location>
        <begin position="69"/>
        <end position="78"/>
    </location>
</feature>
<dbReference type="OrthoDB" id="5517412at2"/>
<evidence type="ECO:0000256" key="1">
    <source>
        <dbReference type="SAM" id="MobiDB-lite"/>
    </source>
</evidence>
<evidence type="ECO:0000313" key="3">
    <source>
        <dbReference type="EMBL" id="AUX23693.1"/>
    </source>
</evidence>
<feature type="compositionally biased region" description="Low complexity" evidence="1">
    <location>
        <begin position="306"/>
        <end position="319"/>
    </location>
</feature>
<name>A0A4P2Q463_SORCE</name>
<protein>
    <submittedName>
        <fullName evidence="3">Uncharacterized protein</fullName>
    </submittedName>
</protein>
<dbReference type="EMBL" id="CP012670">
    <property type="protein sequence ID" value="AUX23693.1"/>
    <property type="molecule type" value="Genomic_DNA"/>
</dbReference>
<keyword evidence="2" id="KW-1133">Transmembrane helix</keyword>
<proteinExistence type="predicted"/>
<keyword evidence="2" id="KW-0472">Membrane</keyword>
<accession>A0A4P2Q463</accession>
<reference evidence="3 4" key="1">
    <citation type="submission" date="2015-09" db="EMBL/GenBank/DDBJ databases">
        <title>Sorangium comparison.</title>
        <authorList>
            <person name="Zaburannyi N."/>
            <person name="Bunk B."/>
            <person name="Overmann J."/>
            <person name="Mueller R."/>
        </authorList>
    </citation>
    <scope>NUCLEOTIDE SEQUENCE [LARGE SCALE GENOMIC DNA]</scope>
    <source>
        <strain evidence="3 4">So ceGT47</strain>
    </source>
</reference>
<dbReference type="AlphaFoldDB" id="A0A4P2Q463"/>
<feature type="region of interest" description="Disordered" evidence="1">
    <location>
        <begin position="300"/>
        <end position="319"/>
    </location>
</feature>
<dbReference type="InterPro" id="IPR011990">
    <property type="entry name" value="TPR-like_helical_dom_sf"/>
</dbReference>
<gene>
    <name evidence="3" type="ORF">SOCEGT47_042210</name>
</gene>
<feature type="transmembrane region" description="Helical" evidence="2">
    <location>
        <begin position="20"/>
        <end position="40"/>
    </location>
</feature>
<feature type="region of interest" description="Disordered" evidence="1">
    <location>
        <begin position="51"/>
        <end position="101"/>
    </location>
</feature>
<dbReference type="RefSeq" id="WP_129349039.1">
    <property type="nucleotide sequence ID" value="NZ_CP012670.1"/>
</dbReference>
<feature type="compositionally biased region" description="Low complexity" evidence="1">
    <location>
        <begin position="79"/>
        <end position="101"/>
    </location>
</feature>
<organism evidence="3 4">
    <name type="scientific">Sorangium cellulosum</name>
    <name type="common">Polyangium cellulosum</name>
    <dbReference type="NCBI Taxonomy" id="56"/>
    <lineage>
        <taxon>Bacteria</taxon>
        <taxon>Pseudomonadati</taxon>
        <taxon>Myxococcota</taxon>
        <taxon>Polyangia</taxon>
        <taxon>Polyangiales</taxon>
        <taxon>Polyangiaceae</taxon>
        <taxon>Sorangium</taxon>
    </lineage>
</organism>
<dbReference type="SUPFAM" id="SSF48452">
    <property type="entry name" value="TPR-like"/>
    <property type="match status" value="1"/>
</dbReference>